<keyword evidence="1" id="KW-0812">Transmembrane</keyword>
<reference evidence="2" key="2">
    <citation type="journal article" date="2017" name="PLoS ONE">
        <title>The Complete Maternally and Paternally Inherited Mitochondrial Genomes of a Freshwater Mussel Potamilus alatus (Bivalvia: Unionidae).</title>
        <authorList>
            <person name="Wen H.B."/>
            <person name="Cao Z.M."/>
            <person name="Hua D."/>
            <person name="Xu P."/>
            <person name="Ma X.Y."/>
            <person name="Jin W."/>
            <person name="Yuan X.H."/>
            <person name="Gu R.B."/>
        </authorList>
    </citation>
    <scope>NUCLEOTIDE SEQUENCE</scope>
</reference>
<feature type="transmembrane region" description="Helical" evidence="1">
    <location>
        <begin position="6"/>
        <end position="29"/>
    </location>
</feature>
<organism evidence="2">
    <name type="scientific">Potamilus alatus</name>
    <dbReference type="NCBI Taxonomy" id="81573"/>
    <lineage>
        <taxon>Eukaryota</taxon>
        <taxon>Metazoa</taxon>
        <taxon>Spiralia</taxon>
        <taxon>Lophotrochozoa</taxon>
        <taxon>Mollusca</taxon>
        <taxon>Bivalvia</taxon>
        <taxon>Autobranchia</taxon>
        <taxon>Heteroconchia</taxon>
        <taxon>Palaeoheterodonta</taxon>
        <taxon>Unionida</taxon>
        <taxon>Unionoidea</taxon>
        <taxon>Unionidae</taxon>
        <taxon>Ambleminae</taxon>
        <taxon>Lampsilini</taxon>
        <taxon>Potamilus</taxon>
    </lineage>
</organism>
<keyword evidence="1" id="KW-1133">Transmembrane helix</keyword>
<keyword evidence="2" id="KW-0496">Mitochondrion</keyword>
<evidence type="ECO:0000313" key="2">
    <source>
        <dbReference type="EMBL" id="AMZ00196.1"/>
    </source>
</evidence>
<accession>A0A1P8AJ51</accession>
<dbReference type="CTD" id="4509"/>
<sequence length="60" mass="6660">MPQLSPISWVLVSLFVLVMVISVGIKVWWSGGVMVYEVTVPLKMGKALNSRSFMWGLGSF</sequence>
<dbReference type="RefSeq" id="YP_009346118.1">
    <property type="nucleotide sequence ID" value="NC_033858.1"/>
</dbReference>
<proteinExistence type="predicted"/>
<name>A0A1P8AJ51_9BIVA</name>
<keyword evidence="1" id="KW-0472">Membrane</keyword>
<evidence type="ECO:0000256" key="1">
    <source>
        <dbReference type="SAM" id="Phobius"/>
    </source>
</evidence>
<dbReference type="EMBL" id="KU559010">
    <property type="protein sequence ID" value="AMZ00196.1"/>
    <property type="molecule type" value="Genomic_DNA"/>
</dbReference>
<protein>
    <submittedName>
        <fullName evidence="2">ATP synthase F0 subunit 8</fullName>
    </submittedName>
</protein>
<gene>
    <name evidence="2" type="primary">ATP8</name>
</gene>
<geneLocation type="mitochondrion" evidence="2"/>
<reference evidence="2" key="1">
    <citation type="submission" date="2016-01" db="EMBL/GenBank/DDBJ databases">
        <authorList>
            <person name="Oliw E.H."/>
        </authorList>
    </citation>
    <scope>NUCLEOTIDE SEQUENCE</scope>
</reference>
<dbReference type="AlphaFoldDB" id="A0A1P8AJ51"/>
<dbReference type="GeneID" id="31079935"/>